<reference evidence="3 5" key="1">
    <citation type="submission" date="2017-12" db="EMBL/GenBank/DDBJ databases">
        <authorList>
            <person name="Paulsen S."/>
            <person name="Gram L.K."/>
        </authorList>
    </citation>
    <scope>NUCLEOTIDE SEQUENCE [LARGE SCALE GENOMIC DNA]</scope>
    <source>
        <strain evidence="3 5">S2231</strain>
        <strain evidence="2">S2233</strain>
    </source>
</reference>
<dbReference type="RefSeq" id="WP_138595420.1">
    <property type="nucleotide sequence ID" value="NZ_PNCK01000018.1"/>
</dbReference>
<dbReference type="InterPro" id="IPR036734">
    <property type="entry name" value="Neur_chan_lig-bd_sf"/>
</dbReference>
<keyword evidence="1" id="KW-0812">Transmembrane</keyword>
<dbReference type="AlphaFoldDB" id="A0A5S3XT66"/>
<evidence type="ECO:0000313" key="3">
    <source>
        <dbReference type="EMBL" id="TMP61470.1"/>
    </source>
</evidence>
<keyword evidence="1" id="KW-0472">Membrane</keyword>
<feature type="transmembrane region" description="Helical" evidence="1">
    <location>
        <begin position="619"/>
        <end position="637"/>
    </location>
</feature>
<organism evidence="3 5">
    <name type="scientific">Pseudoalteromonas citrea</name>
    <dbReference type="NCBI Taxonomy" id="43655"/>
    <lineage>
        <taxon>Bacteria</taxon>
        <taxon>Pseudomonadati</taxon>
        <taxon>Pseudomonadota</taxon>
        <taxon>Gammaproteobacteria</taxon>
        <taxon>Alteromonadales</taxon>
        <taxon>Pseudoalteromonadaceae</taxon>
        <taxon>Pseudoalteromonas</taxon>
    </lineage>
</organism>
<feature type="transmembrane region" description="Helical" evidence="1">
    <location>
        <begin position="20"/>
        <end position="43"/>
    </location>
</feature>
<dbReference type="GO" id="GO:0016020">
    <property type="term" value="C:membrane"/>
    <property type="evidence" value="ECO:0007669"/>
    <property type="project" value="InterPro"/>
</dbReference>
<evidence type="ECO:0000313" key="5">
    <source>
        <dbReference type="Proteomes" id="UP000307706"/>
    </source>
</evidence>
<keyword evidence="1" id="KW-1133">Transmembrane helix</keyword>
<keyword evidence="4" id="KW-1185">Reference proteome</keyword>
<dbReference type="Gene3D" id="3.30.450.20">
    <property type="entry name" value="PAS domain"/>
    <property type="match status" value="1"/>
</dbReference>
<dbReference type="Proteomes" id="UP000305730">
    <property type="component" value="Unassembled WGS sequence"/>
</dbReference>
<protein>
    <recommendedName>
        <fullName evidence="6">Cache domain-containing protein</fullName>
    </recommendedName>
</protein>
<evidence type="ECO:0008006" key="6">
    <source>
        <dbReference type="Google" id="ProtNLM"/>
    </source>
</evidence>
<evidence type="ECO:0000313" key="4">
    <source>
        <dbReference type="Proteomes" id="UP000305730"/>
    </source>
</evidence>
<sequence>MTISNHKSVEVAKKLGDQLAIPILWFLMVFSILSAAYSSFIIYQKYNRFQSEIRAQVQQQTHSASQQMGSKLVTTMQAVDAFAERITALEDKQHAPQLLAETFYNNEDIFSLNVTFHPYKFDRYTRYFSPYYERLSGPDKKFDLVDYDKPDVEFSWYHRPLKEGPIWTEPYYEPQNNVLMSTYSVPFYDSLAAKNSNAAPLGVIPSDVSLDHLTTSLKKLKFGLGGYGIIFSKQQNLISHPVFAYVREGENVTSLSQKPEFKFLNKIGQCFDDDLDYLFFNGEIMDNDEHYAACTKIPYTDWILITRMSADMFEMDKDARRQMNIVAVGCYAAAFIFAILLWTRQQKISWAQNNVSISLLLILSTVMVLEFARSFNTIEEPSTVVITSTAQREALETSYRNRMLQMRIEEPNYVATGIYVESIEFVNANNVHLTGLVWQKLTAKQRAVIPPQVKFNEAIESTITEQYRKELQDGGLVVGWYFSIETRQQFDYSKYPFDHKNIVLRLNSADLGSNIVLVPDLEAYEKLGKMDNPAMAADIVLEEWRLKQSYYKYTFQNYNTNFGMDSFVNQDISPELNYSINIEREFLGPFVTTLLPVMVMVCLLYACIVSMAYTPYGDLRNNITAVVFTILLAHYSIREHLQIDEVVYFEIFYFLLYLLASVFMYIAHKYYKAEAVGGDARFYKKIAGVWFWPILSTLIFITTILTYY</sequence>
<reference evidence="4 5" key="2">
    <citation type="submission" date="2019-06" db="EMBL/GenBank/DDBJ databases">
        <title>Co-occurence of chitin degradation, pigmentation and bioactivity in marine Pseudoalteromonas.</title>
        <authorList>
            <person name="Sonnenschein E.C."/>
            <person name="Bech P.K."/>
        </authorList>
    </citation>
    <scope>NUCLEOTIDE SEQUENCE [LARGE SCALE GENOMIC DNA]</scope>
    <source>
        <strain evidence="5">S2231</strain>
        <strain evidence="2 4">S2233</strain>
    </source>
</reference>
<dbReference type="Proteomes" id="UP000307706">
    <property type="component" value="Unassembled WGS sequence"/>
</dbReference>
<evidence type="ECO:0000313" key="2">
    <source>
        <dbReference type="EMBL" id="TMP45149.1"/>
    </source>
</evidence>
<feature type="transmembrane region" description="Helical" evidence="1">
    <location>
        <begin position="646"/>
        <end position="667"/>
    </location>
</feature>
<accession>A0A5S3XT66</accession>
<dbReference type="Gene3D" id="2.70.170.10">
    <property type="entry name" value="Neurotransmitter-gated ion-channel ligand-binding domain"/>
    <property type="match status" value="1"/>
</dbReference>
<feature type="transmembrane region" description="Helical" evidence="1">
    <location>
        <begin position="325"/>
        <end position="343"/>
    </location>
</feature>
<feature type="transmembrane region" description="Helical" evidence="1">
    <location>
        <begin position="687"/>
        <end position="707"/>
    </location>
</feature>
<gene>
    <name evidence="3" type="ORF">CWB96_04075</name>
    <name evidence="2" type="ORF">CWB97_04935</name>
</gene>
<evidence type="ECO:0000256" key="1">
    <source>
        <dbReference type="SAM" id="Phobius"/>
    </source>
</evidence>
<comment type="caution">
    <text evidence="3">The sequence shown here is derived from an EMBL/GenBank/DDBJ whole genome shotgun (WGS) entry which is preliminary data.</text>
</comment>
<dbReference type="CDD" id="cd12913">
    <property type="entry name" value="PDC1_MCP_like"/>
    <property type="match status" value="1"/>
</dbReference>
<feature type="transmembrane region" description="Helical" evidence="1">
    <location>
        <begin position="355"/>
        <end position="372"/>
    </location>
</feature>
<proteinExistence type="predicted"/>
<feature type="transmembrane region" description="Helical" evidence="1">
    <location>
        <begin position="586"/>
        <end position="613"/>
    </location>
</feature>
<dbReference type="GO" id="GO:0005230">
    <property type="term" value="F:extracellular ligand-gated monoatomic ion channel activity"/>
    <property type="evidence" value="ECO:0007669"/>
    <property type="project" value="InterPro"/>
</dbReference>
<dbReference type="OrthoDB" id="2489132at2"/>
<dbReference type="EMBL" id="PNCL01000016">
    <property type="protein sequence ID" value="TMP61470.1"/>
    <property type="molecule type" value="Genomic_DNA"/>
</dbReference>
<dbReference type="Pfam" id="PF22673">
    <property type="entry name" value="MCP-like_PDC_1"/>
    <property type="match status" value="1"/>
</dbReference>
<reference evidence="3" key="3">
    <citation type="submission" date="2019-09" db="EMBL/GenBank/DDBJ databases">
        <title>Co-occurence of chitin degradation, pigmentation and bioactivity in marine Pseudoalteromonas.</title>
        <authorList>
            <person name="Sonnenschein E.C."/>
            <person name="Bech P.K."/>
        </authorList>
    </citation>
    <scope>NUCLEOTIDE SEQUENCE</scope>
    <source>
        <strain evidence="3">S2231</strain>
    </source>
</reference>
<name>A0A5S3XT66_9GAMM</name>
<dbReference type="EMBL" id="PNCK01000018">
    <property type="protein sequence ID" value="TMP45149.1"/>
    <property type="molecule type" value="Genomic_DNA"/>
</dbReference>